<dbReference type="InterPro" id="IPR015883">
    <property type="entry name" value="Glyco_hydro_20_cat"/>
</dbReference>
<dbReference type="Pfam" id="PF00728">
    <property type="entry name" value="Glyco_hydro_20"/>
    <property type="match status" value="1"/>
</dbReference>
<comment type="caution">
    <text evidence="4">The sequence shown here is derived from an EMBL/GenBank/DDBJ whole genome shotgun (WGS) entry which is preliminary data.</text>
</comment>
<evidence type="ECO:0000313" key="4">
    <source>
        <dbReference type="EMBL" id="KAA8482941.1"/>
    </source>
</evidence>
<reference evidence="4 5" key="1">
    <citation type="submission" date="2019-09" db="EMBL/GenBank/DDBJ databases">
        <title>Pararcticibacter amylolyticus gen. nov., sp. nov., isolated from a rottenly hemp rope, and reclassification of Pedobacter tournemirensis as Pararcticibacter tournemirensis comb. nov.</title>
        <authorList>
            <person name="Cai Y."/>
        </authorList>
    </citation>
    <scope>NUCLEOTIDE SEQUENCE [LARGE SCALE GENOMIC DNA]</scope>
    <source>
        <strain evidence="4 5">TF5-37.2-LB10</strain>
    </source>
</reference>
<proteinExistence type="inferred from homology"/>
<evidence type="ECO:0000313" key="5">
    <source>
        <dbReference type="Proteomes" id="UP000322918"/>
    </source>
</evidence>
<evidence type="ECO:0000259" key="3">
    <source>
        <dbReference type="Pfam" id="PF00728"/>
    </source>
</evidence>
<organism evidence="4 5">
    <name type="scientific">Arcticibacter tournemirensis</name>
    <dbReference type="NCBI Taxonomy" id="699437"/>
    <lineage>
        <taxon>Bacteria</taxon>
        <taxon>Pseudomonadati</taxon>
        <taxon>Bacteroidota</taxon>
        <taxon>Sphingobacteriia</taxon>
        <taxon>Sphingobacteriales</taxon>
        <taxon>Sphingobacteriaceae</taxon>
        <taxon>Arcticibacter</taxon>
    </lineage>
</organism>
<evidence type="ECO:0000256" key="2">
    <source>
        <dbReference type="ARBA" id="ARBA00022801"/>
    </source>
</evidence>
<dbReference type="PANTHER" id="PTHR21040:SF8">
    <property type="entry name" value="BCDNA.GH04120"/>
    <property type="match status" value="1"/>
</dbReference>
<dbReference type="InterPro" id="IPR017853">
    <property type="entry name" value="GH"/>
</dbReference>
<dbReference type="GO" id="GO:0004563">
    <property type="term" value="F:beta-N-acetylhexosaminidase activity"/>
    <property type="evidence" value="ECO:0007669"/>
    <property type="project" value="UniProtKB-ARBA"/>
</dbReference>
<dbReference type="EMBL" id="VWNE01000014">
    <property type="protein sequence ID" value="KAA8482941.1"/>
    <property type="molecule type" value="Genomic_DNA"/>
</dbReference>
<sequence length="500" mass="57803">MLWLYTAASAQETARFPIRGFHLDLRIQVMKMPALKAFALRLSKNGINTLIMEWEATYPYQLHPLIANRFAYTREEIKSFTAYCSSIGLDVIPLQQSFGHVEYILRNYRYAELREDQKDYSQVNPLKVEETKKLFTELYKDLISTHSSPYIHVGGDETYLLGHSEESKKKVEQVGKGRLYGDYLKMLCDIVISLGKRPVVWADIALKYPEALPILPKETIFVDWNYGWDLNRFGDHEKLTEQGFEIWGAPAIRSSPDNYYLTDWKKHFNNIRDFIPSAAKIGYKGMVMTSWSTSGIYSPVFESASEITQLYPVRHVYPITGFNILIDAYFAALKSSVPLEINTFIKTYGREKYGLSTEQSKAFLHAITSTAYDINQGKISPTGISISEVVDSAEFVAETLHRLKPARNKQEFDHYVLMADIRLRYLRYKKLEMQVNSKNFTEAEIPLVLPQLRSLRKSGLGKQFIRLNKKTFYKQELQEESELMNAGIDNLYSRLARKRK</sequence>
<dbReference type="Gene3D" id="3.20.20.80">
    <property type="entry name" value="Glycosidases"/>
    <property type="match status" value="1"/>
</dbReference>
<gene>
    <name evidence="4" type="ORF">F1649_10235</name>
</gene>
<dbReference type="SUPFAM" id="SSF51445">
    <property type="entry name" value="(Trans)glycosidases"/>
    <property type="match status" value="1"/>
</dbReference>
<dbReference type="PANTHER" id="PTHR21040">
    <property type="entry name" value="BCDNA.GH04120"/>
    <property type="match status" value="1"/>
</dbReference>
<dbReference type="GO" id="GO:0005975">
    <property type="term" value="P:carbohydrate metabolic process"/>
    <property type="evidence" value="ECO:0007669"/>
    <property type="project" value="InterPro"/>
</dbReference>
<dbReference type="AlphaFoldDB" id="A0A5M9HB74"/>
<keyword evidence="2" id="KW-0378">Hydrolase</keyword>
<evidence type="ECO:0000256" key="1">
    <source>
        <dbReference type="ARBA" id="ARBA00006285"/>
    </source>
</evidence>
<accession>A0A5M9HB74</accession>
<dbReference type="Proteomes" id="UP000322918">
    <property type="component" value="Unassembled WGS sequence"/>
</dbReference>
<keyword evidence="5" id="KW-1185">Reference proteome</keyword>
<dbReference type="InterPro" id="IPR038901">
    <property type="entry name" value="HEXDC-like"/>
</dbReference>
<feature type="domain" description="Glycoside hydrolase family 20 catalytic" evidence="3">
    <location>
        <begin position="26"/>
        <end position="265"/>
    </location>
</feature>
<dbReference type="OrthoDB" id="9763537at2"/>
<dbReference type="CDD" id="cd06565">
    <property type="entry name" value="GH20_GcnA-like"/>
    <property type="match status" value="1"/>
</dbReference>
<name>A0A5M9HB74_9SPHI</name>
<comment type="similarity">
    <text evidence="1">Belongs to the glycosyl hydrolase 20 family.</text>
</comment>
<protein>
    <submittedName>
        <fullName evidence="4">Beta-N-acetylhexosaminidase</fullName>
    </submittedName>
</protein>